<keyword evidence="2" id="KW-1185">Reference proteome</keyword>
<dbReference type="RefSeq" id="WP_381089990.1">
    <property type="nucleotide sequence ID" value="NZ_JBHUDX010000092.1"/>
</dbReference>
<organism evidence="1 2">
    <name type="scientific">Streptomyces caeni</name>
    <dbReference type="NCBI Taxonomy" id="2307231"/>
    <lineage>
        <taxon>Bacteria</taxon>
        <taxon>Bacillati</taxon>
        <taxon>Actinomycetota</taxon>
        <taxon>Actinomycetes</taxon>
        <taxon>Kitasatosporales</taxon>
        <taxon>Streptomycetaceae</taxon>
        <taxon>Streptomyces</taxon>
    </lineage>
</organism>
<name>A0ABW4IYS1_9ACTN</name>
<comment type="caution">
    <text evidence="1">The sequence shown here is derived from an EMBL/GenBank/DDBJ whole genome shotgun (WGS) entry which is preliminary data.</text>
</comment>
<proteinExistence type="predicted"/>
<accession>A0ABW4IYS1</accession>
<evidence type="ECO:0000313" key="1">
    <source>
        <dbReference type="EMBL" id="MFD1662357.1"/>
    </source>
</evidence>
<protein>
    <submittedName>
        <fullName evidence="1">Uncharacterized protein</fullName>
    </submittedName>
</protein>
<sequence>MRAAVTVITDGWCDIPRVRRDHACLIPQGARLPFTARGPVFRVR</sequence>
<evidence type="ECO:0000313" key="2">
    <source>
        <dbReference type="Proteomes" id="UP001597261"/>
    </source>
</evidence>
<dbReference type="Proteomes" id="UP001597261">
    <property type="component" value="Unassembled WGS sequence"/>
</dbReference>
<gene>
    <name evidence="1" type="ORF">ACFSL4_30240</name>
</gene>
<reference evidence="2" key="1">
    <citation type="journal article" date="2019" name="Int. J. Syst. Evol. Microbiol.">
        <title>The Global Catalogue of Microorganisms (GCM) 10K type strain sequencing project: providing services to taxonomists for standard genome sequencing and annotation.</title>
        <authorList>
            <consortium name="The Broad Institute Genomics Platform"/>
            <consortium name="The Broad Institute Genome Sequencing Center for Infectious Disease"/>
            <person name="Wu L."/>
            <person name="Ma J."/>
        </authorList>
    </citation>
    <scope>NUCLEOTIDE SEQUENCE [LARGE SCALE GENOMIC DNA]</scope>
    <source>
        <strain evidence="2">CGMCC 1.12470</strain>
    </source>
</reference>
<dbReference type="EMBL" id="JBHUDX010000092">
    <property type="protein sequence ID" value="MFD1662357.1"/>
    <property type="molecule type" value="Genomic_DNA"/>
</dbReference>